<dbReference type="EMBL" id="CP104694">
    <property type="protein sequence ID" value="UXI66458.1"/>
    <property type="molecule type" value="Genomic_DNA"/>
</dbReference>
<evidence type="ECO:0000256" key="2">
    <source>
        <dbReference type="ARBA" id="ARBA00023002"/>
    </source>
</evidence>
<reference evidence="4" key="1">
    <citation type="submission" date="2022-09" db="EMBL/GenBank/DDBJ databases">
        <title>Tahibacter sp. nov., isolated from a fresh water.</title>
        <authorList>
            <person name="Baek J.H."/>
            <person name="Lee J.K."/>
            <person name="Kim J.M."/>
            <person name="Jeon C.O."/>
        </authorList>
    </citation>
    <scope>NUCLEOTIDE SEQUENCE</scope>
    <source>
        <strain evidence="4">W38</strain>
    </source>
</reference>
<gene>
    <name evidence="4" type="ORF">N4264_17100</name>
</gene>
<feature type="domain" description="Flavodoxin-like fold" evidence="3">
    <location>
        <begin position="30"/>
        <end position="140"/>
    </location>
</feature>
<organism evidence="4 5">
    <name type="scientific">Tahibacter amnicola</name>
    <dbReference type="NCBI Taxonomy" id="2976241"/>
    <lineage>
        <taxon>Bacteria</taxon>
        <taxon>Pseudomonadati</taxon>
        <taxon>Pseudomonadota</taxon>
        <taxon>Gammaproteobacteria</taxon>
        <taxon>Lysobacterales</taxon>
        <taxon>Rhodanobacteraceae</taxon>
        <taxon>Tahibacter</taxon>
    </lineage>
</organism>
<dbReference type="Gene3D" id="3.40.50.360">
    <property type="match status" value="1"/>
</dbReference>
<keyword evidence="5" id="KW-1185">Reference proteome</keyword>
<accession>A0ABY6B8Q3</accession>
<dbReference type="PANTHER" id="PTHR10204">
    <property type="entry name" value="NAD P H OXIDOREDUCTASE-RELATED"/>
    <property type="match status" value="1"/>
</dbReference>
<name>A0ABY6B8Q3_9GAMM</name>
<evidence type="ECO:0000256" key="1">
    <source>
        <dbReference type="ARBA" id="ARBA00006252"/>
    </source>
</evidence>
<dbReference type="InterPro" id="IPR051545">
    <property type="entry name" value="NAD(P)H_dehydrogenase_qn"/>
</dbReference>
<evidence type="ECO:0000313" key="5">
    <source>
        <dbReference type="Proteomes" id="UP001064632"/>
    </source>
</evidence>
<dbReference type="RefSeq" id="WP_261693442.1">
    <property type="nucleotide sequence ID" value="NZ_CP104694.1"/>
</dbReference>
<proteinExistence type="inferred from homology"/>
<protein>
    <submittedName>
        <fullName evidence="4">NAD(P)H-dependent oxidoreductase</fullName>
    </submittedName>
</protein>
<dbReference type="Pfam" id="PF02525">
    <property type="entry name" value="Flavodoxin_2"/>
    <property type="match status" value="1"/>
</dbReference>
<dbReference type="InterPro" id="IPR003680">
    <property type="entry name" value="Flavodoxin_fold"/>
</dbReference>
<dbReference type="SUPFAM" id="SSF52218">
    <property type="entry name" value="Flavoproteins"/>
    <property type="match status" value="1"/>
</dbReference>
<dbReference type="PANTHER" id="PTHR10204:SF34">
    <property type="entry name" value="NAD(P)H DEHYDROGENASE [QUINONE] 1 ISOFORM 1"/>
    <property type="match status" value="1"/>
</dbReference>
<evidence type="ECO:0000313" key="4">
    <source>
        <dbReference type="EMBL" id="UXI66458.1"/>
    </source>
</evidence>
<dbReference type="Proteomes" id="UP001064632">
    <property type="component" value="Chromosome"/>
</dbReference>
<dbReference type="InterPro" id="IPR029039">
    <property type="entry name" value="Flavoprotein-like_sf"/>
</dbReference>
<keyword evidence="2" id="KW-0560">Oxidoreductase</keyword>
<comment type="similarity">
    <text evidence="1">Belongs to the NAD(P)H dehydrogenase (quinone) family.</text>
</comment>
<sequence>MRRIDVATMAFPLLRSKLDFYSGKVPESLHQAQDDIQWADHVLLIYPLWLGDLPALTKGFLEQVLRPGFAFQSNDGGTSWRRQLGGRSIRVVVTMGLPALIYRWFYGAHSVRSLRRNILSFCGFGPIRTTLVGQVESLDDMRRIRWIMRLSEWGRAGR</sequence>
<evidence type="ECO:0000259" key="3">
    <source>
        <dbReference type="Pfam" id="PF02525"/>
    </source>
</evidence>